<dbReference type="RefSeq" id="WP_199019470.1">
    <property type="nucleotide sequence ID" value="NZ_JAELUP010000061.1"/>
</dbReference>
<name>A0A934IZ60_9BACL</name>
<keyword evidence="1" id="KW-1133">Transmembrane helix</keyword>
<keyword evidence="3" id="KW-1185">Reference proteome</keyword>
<dbReference type="EMBL" id="JAELUP010000061">
    <property type="protein sequence ID" value="MBJ6361921.1"/>
    <property type="molecule type" value="Genomic_DNA"/>
</dbReference>
<keyword evidence="1" id="KW-0812">Transmembrane</keyword>
<organism evidence="2 3">
    <name type="scientific">Paenibacillus roseus</name>
    <dbReference type="NCBI Taxonomy" id="2798579"/>
    <lineage>
        <taxon>Bacteria</taxon>
        <taxon>Bacillati</taxon>
        <taxon>Bacillota</taxon>
        <taxon>Bacilli</taxon>
        <taxon>Bacillales</taxon>
        <taxon>Paenibacillaceae</taxon>
        <taxon>Paenibacillus</taxon>
    </lineage>
</organism>
<gene>
    <name evidence="2" type="ORF">JFN88_11665</name>
</gene>
<accession>A0A934IZ60</accession>
<dbReference type="AlphaFoldDB" id="A0A934IZ60"/>
<comment type="caution">
    <text evidence="2">The sequence shown here is derived from an EMBL/GenBank/DDBJ whole genome shotgun (WGS) entry which is preliminary data.</text>
</comment>
<evidence type="ECO:0000256" key="1">
    <source>
        <dbReference type="SAM" id="Phobius"/>
    </source>
</evidence>
<proteinExistence type="predicted"/>
<protein>
    <submittedName>
        <fullName evidence="2">Uncharacterized protein</fullName>
    </submittedName>
</protein>
<reference evidence="2" key="1">
    <citation type="submission" date="2020-12" db="EMBL/GenBank/DDBJ databases">
        <authorList>
            <person name="Huq M.A."/>
        </authorList>
    </citation>
    <scope>NUCLEOTIDE SEQUENCE</scope>
    <source>
        <strain evidence="2">MAHUQ-46</strain>
    </source>
</reference>
<feature type="transmembrane region" description="Helical" evidence="1">
    <location>
        <begin position="6"/>
        <end position="25"/>
    </location>
</feature>
<sequence length="162" mass="18141">MVSLFLGIVLCYTLAAVIVLAIRFYRGQKQSNTSHYVLVGANHELQMEGYIRAIRWSSLKSGSPVKITVVDEGSTDETRAIVEKLARDDKGILLYDGGEETPRLEPAAQRVGAWYNSWPGRSGVNEPHHYLWLLQAEGIVSEADHAIVVDLRQPEQLEKLPR</sequence>
<evidence type="ECO:0000313" key="2">
    <source>
        <dbReference type="EMBL" id="MBJ6361921.1"/>
    </source>
</evidence>
<keyword evidence="1" id="KW-0472">Membrane</keyword>
<evidence type="ECO:0000313" key="3">
    <source>
        <dbReference type="Proteomes" id="UP000640274"/>
    </source>
</evidence>
<dbReference type="Proteomes" id="UP000640274">
    <property type="component" value="Unassembled WGS sequence"/>
</dbReference>